<dbReference type="AlphaFoldDB" id="A0A1H8WU19"/>
<evidence type="ECO:0000313" key="1">
    <source>
        <dbReference type="EMBL" id="SEI21492.1"/>
    </source>
</evidence>
<proteinExistence type="predicted"/>
<evidence type="ECO:0000313" key="2">
    <source>
        <dbReference type="EMBL" id="SEP30983.1"/>
    </source>
</evidence>
<dbReference type="Proteomes" id="UP000198939">
    <property type="component" value="Unassembled WGS sequence"/>
</dbReference>
<evidence type="ECO:0000313" key="3">
    <source>
        <dbReference type="Proteomes" id="UP000183063"/>
    </source>
</evidence>
<dbReference type="Proteomes" id="UP000183063">
    <property type="component" value="Unassembled WGS sequence"/>
</dbReference>
<reference evidence="1" key="3">
    <citation type="submission" date="2016-10" db="EMBL/GenBank/DDBJ databases">
        <authorList>
            <person name="de Groot N.N."/>
        </authorList>
    </citation>
    <scope>NUCLEOTIDE SEQUENCE [LARGE SCALE GENOMIC DNA]</scope>
    <source>
        <strain evidence="1">CCBAU85039</strain>
    </source>
</reference>
<reference evidence="2 4" key="2">
    <citation type="submission" date="2016-10" db="EMBL/GenBank/DDBJ databases">
        <authorList>
            <person name="Varghese N."/>
            <person name="Submissions S."/>
        </authorList>
    </citation>
    <scope>NUCLEOTIDE SEQUENCE [LARGE SCALE GENOMIC DNA]</scope>
    <source>
        <strain evidence="2 4">CGMCC 1.7071</strain>
    </source>
</reference>
<sequence>MNEDVAGCTTEQQNTHGTEVHELLYPWHPWSGRLIHIHQVLDKGIAVFRCSLTSDAAGRWLEIPVWMFDRIASAHWRTMPVPHVELASLRALARILEEAGTPSQREEIGAALDSHEASRGDVHATSVHDLSVRSVLGLHSGRSPAIPQWQALPEEARQTLTALIVRLLVDHANGGSASQQKEAGYDA</sequence>
<evidence type="ECO:0000313" key="4">
    <source>
        <dbReference type="Proteomes" id="UP000198939"/>
    </source>
</evidence>
<name>A0A1H8WU19_9HYPH</name>
<protein>
    <submittedName>
        <fullName evidence="1">Uncharacterized protein</fullName>
    </submittedName>
</protein>
<organism evidence="1 3">
    <name type="scientific">Rhizobium tibeticum</name>
    <dbReference type="NCBI Taxonomy" id="501024"/>
    <lineage>
        <taxon>Bacteria</taxon>
        <taxon>Pseudomonadati</taxon>
        <taxon>Pseudomonadota</taxon>
        <taxon>Alphaproteobacteria</taxon>
        <taxon>Hyphomicrobiales</taxon>
        <taxon>Rhizobiaceae</taxon>
        <taxon>Rhizobium/Agrobacterium group</taxon>
        <taxon>Rhizobium</taxon>
    </lineage>
</organism>
<gene>
    <name evidence="1" type="ORF">RTCCBAU85039_6645</name>
    <name evidence="2" type="ORF">SAMN05216228_10784</name>
</gene>
<keyword evidence="4" id="KW-1185">Reference proteome</keyword>
<dbReference type="EMBL" id="FNXB01000088">
    <property type="protein sequence ID" value="SEI21492.1"/>
    <property type="molecule type" value="Genomic_DNA"/>
</dbReference>
<dbReference type="EMBL" id="FOCV01000078">
    <property type="protein sequence ID" value="SEP30983.1"/>
    <property type="molecule type" value="Genomic_DNA"/>
</dbReference>
<reference evidence="3" key="1">
    <citation type="submission" date="2016-10" db="EMBL/GenBank/DDBJ databases">
        <authorList>
            <person name="Wibberg D."/>
        </authorList>
    </citation>
    <scope>NUCLEOTIDE SEQUENCE [LARGE SCALE GENOMIC DNA]</scope>
</reference>
<accession>A0A1H8WU19</accession>